<reference evidence="2" key="1">
    <citation type="submission" date="2022-03" db="EMBL/GenBank/DDBJ databases">
        <authorList>
            <person name="Legras J.-L."/>
            <person name="Devillers H."/>
            <person name="Grondin C."/>
        </authorList>
    </citation>
    <scope>NUCLEOTIDE SEQUENCE</scope>
    <source>
        <strain evidence="2">CLIB 1423</strain>
    </source>
</reference>
<gene>
    <name evidence="2" type="ORF">CLIB1423_14S03554</name>
</gene>
<feature type="compositionally biased region" description="Basic and acidic residues" evidence="1">
    <location>
        <begin position="450"/>
        <end position="470"/>
    </location>
</feature>
<evidence type="ECO:0000256" key="1">
    <source>
        <dbReference type="SAM" id="MobiDB-lite"/>
    </source>
</evidence>
<dbReference type="OrthoDB" id="4019860at2759"/>
<organism evidence="2 3">
    <name type="scientific">[Candida] railenensis</name>
    <dbReference type="NCBI Taxonomy" id="45579"/>
    <lineage>
        <taxon>Eukaryota</taxon>
        <taxon>Fungi</taxon>
        <taxon>Dikarya</taxon>
        <taxon>Ascomycota</taxon>
        <taxon>Saccharomycotina</taxon>
        <taxon>Pichiomycetes</taxon>
        <taxon>Debaryomycetaceae</taxon>
        <taxon>Kurtzmaniella</taxon>
    </lineage>
</organism>
<feature type="region of interest" description="Disordered" evidence="1">
    <location>
        <begin position="428"/>
        <end position="489"/>
    </location>
</feature>
<feature type="compositionally biased region" description="Low complexity" evidence="1">
    <location>
        <begin position="657"/>
        <end position="679"/>
    </location>
</feature>
<comment type="caution">
    <text evidence="2">The sequence shown here is derived from an EMBL/GenBank/DDBJ whole genome shotgun (WGS) entry which is preliminary data.</text>
</comment>
<protein>
    <submittedName>
        <fullName evidence="2">Uncharacterized protein</fullName>
    </submittedName>
</protein>
<feature type="compositionally biased region" description="Low complexity" evidence="1">
    <location>
        <begin position="439"/>
        <end position="449"/>
    </location>
</feature>
<proteinExistence type="predicted"/>
<feature type="compositionally biased region" description="Polar residues" evidence="1">
    <location>
        <begin position="476"/>
        <end position="485"/>
    </location>
</feature>
<evidence type="ECO:0000313" key="3">
    <source>
        <dbReference type="Proteomes" id="UP000837801"/>
    </source>
</evidence>
<keyword evidence="3" id="KW-1185">Reference proteome</keyword>
<name>A0A9P0W035_9ASCO</name>
<feature type="compositionally biased region" description="Polar residues" evidence="1">
    <location>
        <begin position="680"/>
        <end position="704"/>
    </location>
</feature>
<evidence type="ECO:0000313" key="2">
    <source>
        <dbReference type="EMBL" id="CAH2354165.1"/>
    </source>
</evidence>
<dbReference type="AlphaFoldDB" id="A0A9P0W035"/>
<dbReference type="EMBL" id="CAKXYY010000014">
    <property type="protein sequence ID" value="CAH2354165.1"/>
    <property type="molecule type" value="Genomic_DNA"/>
</dbReference>
<feature type="region of interest" description="Disordered" evidence="1">
    <location>
        <begin position="657"/>
        <end position="728"/>
    </location>
</feature>
<feature type="region of interest" description="Disordered" evidence="1">
    <location>
        <begin position="364"/>
        <end position="383"/>
    </location>
</feature>
<accession>A0A9P0W035</accession>
<feature type="region of interest" description="Disordered" evidence="1">
    <location>
        <begin position="560"/>
        <end position="582"/>
    </location>
</feature>
<sequence>MWILEYPRNDKIIKKWLHPNNSYQIGRINDPSEHEVHLNELYISKRHLIISIGSISLQDVTNAGLHTPLKITFQSKARTSVNGEVFQLNKTDPQPIEVAHFTQESELNFKFKSGTPLRMKLSWVPFNIGRLRANMKEDETVQKDILKDSLLQLFNSNVDIRIIQDFSLVTHVITPSDEKFWFGLGIALARGVPIVGMDWPKYVLSNIKYFEKWLYSSAIISASLLPTTSRNDIKYFVPNSKRSSLLSGVIVYSISVGDKSDYFKLLSKWITALSGEVIDVSNLRDTTQILAEINNTKGASKIFIMESNKPTLEESTLSNHICQELQTFVPINPSLLYDSVVNVNIDNLKIKRAARASELELPNEVSIKSESISPQKRRLGSRKSKKVDRLAFFDFSSMPISQSQGQSSSQVEPPIPVEESIQPLPESEVTEQHVVDMNSSQAQSSSAEDSSPKGIEKKRRLEEEEVENLRKKSKTTDNQGEGSQITKKHSLMDDIEVSDIQQEKRQKVIVPKVTLKDAIFQTKSKATDAIRKELGIGSQDVHEGLTNLAIVESVDIPLRSRKEQQPQQQQQQPGSNMAWHDRKDFKKFKKNIALKSRVSRSFVEMELVDTDARAPGSAPRRNVSISQTMEELLRQEQLNKKKVVNLAKDFDGAMEDINGFNPGNGDDNDNDSFSFRNDSTNQSLFVSEDSQTNEENSGRVNTNNRKVDYESDDDSDDDQPKFGFSKRY</sequence>
<dbReference type="Gene3D" id="2.60.200.20">
    <property type="match status" value="1"/>
</dbReference>
<dbReference type="Proteomes" id="UP000837801">
    <property type="component" value="Unassembled WGS sequence"/>
</dbReference>